<proteinExistence type="predicted"/>
<dbReference type="AlphaFoldDB" id="A0A0C3KTY5"/>
<evidence type="ECO:0000313" key="2">
    <source>
        <dbReference type="Proteomes" id="UP000054248"/>
    </source>
</evidence>
<accession>A0A0C3KTY5</accession>
<sequence>MIIVPRELTKKKEKDEESSALDVAQSWLTDPLPLVGSIFPGRDGRHVARSAESDPLRQVYDSEWESGKVGIGLYKGSNGEMIFGLMRQSHSRSRRYGRIFPVIDEDSALQEKVPIHGSTVAVPSLAVMGKAEP</sequence>
<evidence type="ECO:0000313" key="1">
    <source>
        <dbReference type="EMBL" id="KIO24943.1"/>
    </source>
</evidence>
<dbReference type="EMBL" id="KN823051">
    <property type="protein sequence ID" value="KIO24943.1"/>
    <property type="molecule type" value="Genomic_DNA"/>
</dbReference>
<dbReference type="OrthoDB" id="3357029at2759"/>
<dbReference type="Proteomes" id="UP000054248">
    <property type="component" value="Unassembled WGS sequence"/>
</dbReference>
<keyword evidence="2" id="KW-1185">Reference proteome</keyword>
<organism evidence="1 2">
    <name type="scientific">Tulasnella calospora MUT 4182</name>
    <dbReference type="NCBI Taxonomy" id="1051891"/>
    <lineage>
        <taxon>Eukaryota</taxon>
        <taxon>Fungi</taxon>
        <taxon>Dikarya</taxon>
        <taxon>Basidiomycota</taxon>
        <taxon>Agaricomycotina</taxon>
        <taxon>Agaricomycetes</taxon>
        <taxon>Cantharellales</taxon>
        <taxon>Tulasnellaceae</taxon>
        <taxon>Tulasnella</taxon>
    </lineage>
</organism>
<dbReference type="HOGENOM" id="CLU_1908226_0_0_1"/>
<protein>
    <submittedName>
        <fullName evidence="1">Uncharacterized protein</fullName>
    </submittedName>
</protein>
<reference evidence="1 2" key="1">
    <citation type="submission" date="2014-04" db="EMBL/GenBank/DDBJ databases">
        <authorList>
            <consortium name="DOE Joint Genome Institute"/>
            <person name="Kuo A."/>
            <person name="Girlanda M."/>
            <person name="Perotto S."/>
            <person name="Kohler A."/>
            <person name="Nagy L.G."/>
            <person name="Floudas D."/>
            <person name="Copeland A."/>
            <person name="Barry K.W."/>
            <person name="Cichocki N."/>
            <person name="Veneault-Fourrey C."/>
            <person name="LaButti K."/>
            <person name="Lindquist E.A."/>
            <person name="Lipzen A."/>
            <person name="Lundell T."/>
            <person name="Morin E."/>
            <person name="Murat C."/>
            <person name="Sun H."/>
            <person name="Tunlid A."/>
            <person name="Henrissat B."/>
            <person name="Grigoriev I.V."/>
            <person name="Hibbett D.S."/>
            <person name="Martin F."/>
            <person name="Nordberg H.P."/>
            <person name="Cantor M.N."/>
            <person name="Hua S.X."/>
        </authorList>
    </citation>
    <scope>NUCLEOTIDE SEQUENCE [LARGE SCALE GENOMIC DNA]</scope>
    <source>
        <strain evidence="1 2">MUT 4182</strain>
    </source>
</reference>
<reference evidence="2" key="2">
    <citation type="submission" date="2015-01" db="EMBL/GenBank/DDBJ databases">
        <title>Evolutionary Origins and Diversification of the Mycorrhizal Mutualists.</title>
        <authorList>
            <consortium name="DOE Joint Genome Institute"/>
            <consortium name="Mycorrhizal Genomics Consortium"/>
            <person name="Kohler A."/>
            <person name="Kuo A."/>
            <person name="Nagy L.G."/>
            <person name="Floudas D."/>
            <person name="Copeland A."/>
            <person name="Barry K.W."/>
            <person name="Cichocki N."/>
            <person name="Veneault-Fourrey C."/>
            <person name="LaButti K."/>
            <person name="Lindquist E.A."/>
            <person name="Lipzen A."/>
            <person name="Lundell T."/>
            <person name="Morin E."/>
            <person name="Murat C."/>
            <person name="Riley R."/>
            <person name="Ohm R."/>
            <person name="Sun H."/>
            <person name="Tunlid A."/>
            <person name="Henrissat B."/>
            <person name="Grigoriev I.V."/>
            <person name="Hibbett D.S."/>
            <person name="Martin F."/>
        </authorList>
    </citation>
    <scope>NUCLEOTIDE SEQUENCE [LARGE SCALE GENOMIC DNA]</scope>
    <source>
        <strain evidence="2">MUT 4182</strain>
    </source>
</reference>
<dbReference type="STRING" id="1051891.A0A0C3KTY5"/>
<gene>
    <name evidence="1" type="ORF">M407DRAFT_244247</name>
</gene>
<name>A0A0C3KTY5_9AGAM</name>